<protein>
    <submittedName>
        <fullName evidence="2">Uncharacterized protein</fullName>
    </submittedName>
</protein>
<feature type="region of interest" description="Disordered" evidence="1">
    <location>
        <begin position="84"/>
        <end position="112"/>
    </location>
</feature>
<evidence type="ECO:0000313" key="2">
    <source>
        <dbReference type="EMBL" id="KAJ1137637.1"/>
    </source>
</evidence>
<sequence>MSMRLQEFLYEIEYVPGKSNVVADFLSLMPTGMLEWDAKEGEELQVALIHDEGALTIKEETWKERNAVSGAGLVCSGDSLEIGENASRNDGMEYDEEDSSATAVGEEGGNEEQLVLSPNVEQLVLEDVDNIPDNVPEGKDVLCYVVVARR</sequence>
<proteinExistence type="predicted"/>
<evidence type="ECO:0000313" key="3">
    <source>
        <dbReference type="Proteomes" id="UP001066276"/>
    </source>
</evidence>
<organism evidence="2 3">
    <name type="scientific">Pleurodeles waltl</name>
    <name type="common">Iberian ribbed newt</name>
    <dbReference type="NCBI Taxonomy" id="8319"/>
    <lineage>
        <taxon>Eukaryota</taxon>
        <taxon>Metazoa</taxon>
        <taxon>Chordata</taxon>
        <taxon>Craniata</taxon>
        <taxon>Vertebrata</taxon>
        <taxon>Euteleostomi</taxon>
        <taxon>Amphibia</taxon>
        <taxon>Batrachia</taxon>
        <taxon>Caudata</taxon>
        <taxon>Salamandroidea</taxon>
        <taxon>Salamandridae</taxon>
        <taxon>Pleurodelinae</taxon>
        <taxon>Pleurodeles</taxon>
    </lineage>
</organism>
<dbReference type="Proteomes" id="UP001066276">
    <property type="component" value="Chromosome 6"/>
</dbReference>
<name>A0AAV7QAQ0_PLEWA</name>
<accession>A0AAV7QAQ0</accession>
<comment type="caution">
    <text evidence="2">The sequence shown here is derived from an EMBL/GenBank/DDBJ whole genome shotgun (WGS) entry which is preliminary data.</text>
</comment>
<gene>
    <name evidence="2" type="ORF">NDU88_004035</name>
</gene>
<reference evidence="2" key="1">
    <citation type="journal article" date="2022" name="bioRxiv">
        <title>Sequencing and chromosome-scale assembly of the giantPleurodeles waltlgenome.</title>
        <authorList>
            <person name="Brown T."/>
            <person name="Elewa A."/>
            <person name="Iarovenko S."/>
            <person name="Subramanian E."/>
            <person name="Araus A.J."/>
            <person name="Petzold A."/>
            <person name="Susuki M."/>
            <person name="Suzuki K.-i.T."/>
            <person name="Hayashi T."/>
            <person name="Toyoda A."/>
            <person name="Oliveira C."/>
            <person name="Osipova E."/>
            <person name="Leigh N.D."/>
            <person name="Simon A."/>
            <person name="Yun M.H."/>
        </authorList>
    </citation>
    <scope>NUCLEOTIDE SEQUENCE</scope>
    <source>
        <strain evidence="2">20211129_DDA</strain>
        <tissue evidence="2">Liver</tissue>
    </source>
</reference>
<evidence type="ECO:0000256" key="1">
    <source>
        <dbReference type="SAM" id="MobiDB-lite"/>
    </source>
</evidence>
<dbReference type="EMBL" id="JANPWB010000010">
    <property type="protein sequence ID" value="KAJ1137637.1"/>
    <property type="molecule type" value="Genomic_DNA"/>
</dbReference>
<dbReference type="AlphaFoldDB" id="A0AAV7QAQ0"/>
<keyword evidence="3" id="KW-1185">Reference proteome</keyword>